<reference evidence="7 9" key="3">
    <citation type="submission" date="2016-10" db="EMBL/GenBank/DDBJ databases">
        <authorList>
            <person name="de Groot N.N."/>
        </authorList>
    </citation>
    <scope>NUCLEOTIDE SEQUENCE [LARGE SCALE GENOMIC DNA]</scope>
    <source>
        <strain evidence="7 9">CGMCC 1.6117</strain>
    </source>
</reference>
<protein>
    <submittedName>
        <fullName evidence="7">DNA-binding transcriptional regulator, LysR family</fullName>
    </submittedName>
</protein>
<feature type="domain" description="HTH lysR-type" evidence="5">
    <location>
        <begin position="11"/>
        <end position="68"/>
    </location>
</feature>
<comment type="similarity">
    <text evidence="1">Belongs to the LysR transcriptional regulatory family.</text>
</comment>
<keyword evidence="8" id="KW-1185">Reference proteome</keyword>
<evidence type="ECO:0000256" key="3">
    <source>
        <dbReference type="ARBA" id="ARBA00023125"/>
    </source>
</evidence>
<evidence type="ECO:0000313" key="8">
    <source>
        <dbReference type="Proteomes" id="UP000029846"/>
    </source>
</evidence>
<evidence type="ECO:0000256" key="1">
    <source>
        <dbReference type="ARBA" id="ARBA00009437"/>
    </source>
</evidence>
<dbReference type="Gene3D" id="1.10.10.10">
    <property type="entry name" value="Winged helix-like DNA-binding domain superfamily/Winged helix DNA-binding domain"/>
    <property type="match status" value="2"/>
</dbReference>
<dbReference type="Pfam" id="PF00126">
    <property type="entry name" value="HTH_1"/>
    <property type="match status" value="2"/>
</dbReference>
<dbReference type="Pfam" id="PF03466">
    <property type="entry name" value="LysR_substrate"/>
    <property type="match status" value="1"/>
</dbReference>
<dbReference type="InterPro" id="IPR000847">
    <property type="entry name" value="LysR_HTH_N"/>
</dbReference>
<reference evidence="6 8" key="1">
    <citation type="submission" date="2014-09" db="EMBL/GenBank/DDBJ databases">
        <authorList>
            <person name="McGinnis J.M."/>
            <person name="Wolfgang W.J."/>
        </authorList>
    </citation>
    <scope>NUCLEOTIDE SEQUENCE [LARGE SCALE GENOMIC DNA]</scope>
    <source>
        <strain evidence="6 8">JCM 14014</strain>
    </source>
</reference>
<evidence type="ECO:0000259" key="5">
    <source>
        <dbReference type="PROSITE" id="PS50931"/>
    </source>
</evidence>
<dbReference type="OrthoDB" id="7260751at2"/>
<accession>A0A099F8T8</accession>
<dbReference type="PANTHER" id="PTHR30126:SF98">
    <property type="entry name" value="HTH-TYPE TRANSCRIPTIONAL ACTIVATOR BAUR"/>
    <property type="match status" value="1"/>
</dbReference>
<keyword evidence="4" id="KW-0804">Transcription</keyword>
<evidence type="ECO:0000313" key="6">
    <source>
        <dbReference type="EMBL" id="KGJ06651.1"/>
    </source>
</evidence>
<dbReference type="Proteomes" id="UP000029846">
    <property type="component" value="Unassembled WGS sequence"/>
</dbReference>
<proteinExistence type="inferred from homology"/>
<evidence type="ECO:0000313" key="7">
    <source>
        <dbReference type="EMBL" id="SFA42438.1"/>
    </source>
</evidence>
<dbReference type="RefSeq" id="WP_036737757.1">
    <property type="nucleotide sequence ID" value="NZ_FOJO01000002.1"/>
</dbReference>
<dbReference type="InterPro" id="IPR036388">
    <property type="entry name" value="WH-like_DNA-bd_sf"/>
</dbReference>
<keyword evidence="3 7" id="KW-0238">DNA-binding</keyword>
<dbReference type="AlphaFoldDB" id="A0A099F8T8"/>
<dbReference type="Proteomes" id="UP000182312">
    <property type="component" value="Unassembled WGS sequence"/>
</dbReference>
<dbReference type="eggNOG" id="COG0583">
    <property type="taxonomic scope" value="Bacteria"/>
</dbReference>
<dbReference type="PANTHER" id="PTHR30126">
    <property type="entry name" value="HTH-TYPE TRANSCRIPTIONAL REGULATOR"/>
    <property type="match status" value="1"/>
</dbReference>
<evidence type="ECO:0000256" key="2">
    <source>
        <dbReference type="ARBA" id="ARBA00023015"/>
    </source>
</evidence>
<dbReference type="EMBL" id="JRKN01000001">
    <property type="protein sequence ID" value="KGJ06651.1"/>
    <property type="molecule type" value="Genomic_DNA"/>
</dbReference>
<keyword evidence="2" id="KW-0805">Transcription regulation</keyword>
<dbReference type="GO" id="GO:0000976">
    <property type="term" value="F:transcription cis-regulatory region binding"/>
    <property type="evidence" value="ECO:0007669"/>
    <property type="project" value="TreeGrafter"/>
</dbReference>
<feature type="domain" description="HTH lysR-type" evidence="5">
    <location>
        <begin position="106"/>
        <end position="163"/>
    </location>
</feature>
<dbReference type="STRING" id="376733.SAMN04487972_102307"/>
<dbReference type="GO" id="GO:0003700">
    <property type="term" value="F:DNA-binding transcription factor activity"/>
    <property type="evidence" value="ECO:0007669"/>
    <property type="project" value="InterPro"/>
</dbReference>
<reference evidence="6 8" key="2">
    <citation type="submission" date="2014-10" db="EMBL/GenBank/DDBJ databases">
        <title>Paracoccus sanguinis sp. nov., isolated from clinical specimens of New York State patients.</title>
        <authorList>
            <person name="Mingle L.A."/>
            <person name="Cole J.A."/>
            <person name="Lapierre P."/>
            <person name="Musser K.A."/>
        </authorList>
    </citation>
    <scope>NUCLEOTIDE SEQUENCE [LARGE SCALE GENOMIC DNA]</scope>
    <source>
        <strain evidence="6 8">JCM 14014</strain>
    </source>
</reference>
<sequence length="404" mass="44508">MPKPVPRHERLEIREIVAIDSVARARSFKIAADMTHSTQPTLSRLIASAEGKLGVTLFRRGWSGADTTSRGDMAVRLCAAILREIDAAGDKLFADRPSLPALRLNLRNAHLQAVEAVTREGSVTLAAKRLGRSQPELSRTLSDFSKRFGVELFRRNPTGMEPLPPAAILTELSGSISYLMENLRREFSRLDGEVIGRVAIGMLPFSGQDLISRAFARLTNRHPNIRLACIPGSYNGLAEALRRREIDRIIGIMRGADCPHGMEETHLYDERFTVVARQGHPLQGSRATPSELAETQWVIAPHGTPVRAHFESVFAGLGVVPPTQSCEMLSFNAAEQMIIESNSLAMLTYSPHKLRHLRPELCRIDTPFPSDVARIGLTRLRDGATEAALVMFEESLADVVAEIA</sequence>
<dbReference type="InterPro" id="IPR005119">
    <property type="entry name" value="LysR_subst-bd"/>
</dbReference>
<dbReference type="PROSITE" id="PS50931">
    <property type="entry name" value="HTH_LYSR"/>
    <property type="match status" value="2"/>
</dbReference>
<evidence type="ECO:0000313" key="9">
    <source>
        <dbReference type="Proteomes" id="UP000182312"/>
    </source>
</evidence>
<dbReference type="EMBL" id="FOJO01000002">
    <property type="protein sequence ID" value="SFA42438.1"/>
    <property type="molecule type" value="Genomic_DNA"/>
</dbReference>
<dbReference type="InterPro" id="IPR036390">
    <property type="entry name" value="WH_DNA-bd_sf"/>
</dbReference>
<organism evidence="6 8">
    <name type="scientific">Paracoccus halophilus</name>
    <dbReference type="NCBI Taxonomy" id="376733"/>
    <lineage>
        <taxon>Bacteria</taxon>
        <taxon>Pseudomonadati</taxon>
        <taxon>Pseudomonadota</taxon>
        <taxon>Alphaproteobacteria</taxon>
        <taxon>Rhodobacterales</taxon>
        <taxon>Paracoccaceae</taxon>
        <taxon>Paracoccus</taxon>
    </lineage>
</organism>
<gene>
    <name evidence="6" type="ORF">IT41_00245</name>
    <name evidence="7" type="ORF">SAMN04487972_102307</name>
</gene>
<evidence type="ECO:0000256" key="4">
    <source>
        <dbReference type="ARBA" id="ARBA00023163"/>
    </source>
</evidence>
<name>A0A099F8T8_9RHOB</name>
<dbReference type="Gene3D" id="3.40.190.10">
    <property type="entry name" value="Periplasmic binding protein-like II"/>
    <property type="match status" value="2"/>
</dbReference>
<dbReference type="SUPFAM" id="SSF53850">
    <property type="entry name" value="Periplasmic binding protein-like II"/>
    <property type="match status" value="1"/>
</dbReference>
<dbReference type="SUPFAM" id="SSF46785">
    <property type="entry name" value="Winged helix' DNA-binding domain"/>
    <property type="match status" value="2"/>
</dbReference>